<comment type="catalytic activity">
    <reaction evidence="5 8">
        <text>a 2'-deoxycytidine in DNA + S-adenosyl-L-methionine = a 5-methyl-2'-deoxycytidine in DNA + S-adenosyl-L-homocysteine + H(+)</text>
        <dbReference type="Rhea" id="RHEA:13681"/>
        <dbReference type="Rhea" id="RHEA-COMP:11369"/>
        <dbReference type="Rhea" id="RHEA-COMP:11370"/>
        <dbReference type="ChEBI" id="CHEBI:15378"/>
        <dbReference type="ChEBI" id="CHEBI:57856"/>
        <dbReference type="ChEBI" id="CHEBI:59789"/>
        <dbReference type="ChEBI" id="CHEBI:85452"/>
        <dbReference type="ChEBI" id="CHEBI:85454"/>
        <dbReference type="EC" id="2.1.1.37"/>
    </reaction>
</comment>
<gene>
    <name evidence="9" type="primary">dcm</name>
    <name evidence="9" type="ORF">ACFFGH_18375</name>
</gene>
<dbReference type="RefSeq" id="WP_386670913.1">
    <property type="nucleotide sequence ID" value="NZ_JBHLTG010000004.1"/>
</dbReference>
<keyword evidence="1 6" id="KW-0489">Methyltransferase</keyword>
<dbReference type="Proteomes" id="UP001589896">
    <property type="component" value="Unassembled WGS sequence"/>
</dbReference>
<dbReference type="EMBL" id="JBHLTG010000004">
    <property type="protein sequence ID" value="MFC0679810.1"/>
    <property type="molecule type" value="Genomic_DNA"/>
</dbReference>
<sequence length="412" mass="46104">MDAYELIDLALKRYSPKEVAKVLEVDPKTVRRWKIRETEPPAYVADAIRQRLLPLGEAPTDPGTFRFIDLFAGIGGLRIPFEKLGGRCVFTSEWDTYAQKTYAANFHDGPGHVFAGDITQVHENDVPDHDVLLAGFPCQPFSIAGVSKKNALGRPHGFADKTQGTLFFDVARIIAAKRPKAFLLENVKNLVSHDKGRTFSTIIDVLQNELGYTVHTKVINGKHFVPQHRERIIIVGFREPVPFSWDDLHLPPIEAGPKLASILHPQDGSETVDPNYLEGPKGKVRDCYTLSDKLWEYLQNYATKHREKGNGFGFGLVTKKDTCRTLSARYYKDGSEILVDQGKKKNPRRLTPRECARLMGYPDTFRIPVSDTRAYKQFGNSVVVPVIGAVAELIVPLLDRIGEAGVVDRKVA</sequence>
<dbReference type="InterPro" id="IPR001525">
    <property type="entry name" value="C5_MeTfrase"/>
</dbReference>
<dbReference type="GO" id="GO:0032259">
    <property type="term" value="P:methylation"/>
    <property type="evidence" value="ECO:0007669"/>
    <property type="project" value="UniProtKB-KW"/>
</dbReference>
<evidence type="ECO:0000256" key="2">
    <source>
        <dbReference type="ARBA" id="ARBA00022679"/>
    </source>
</evidence>
<dbReference type="Pfam" id="PF00145">
    <property type="entry name" value="DNA_methylase"/>
    <property type="match status" value="1"/>
</dbReference>
<dbReference type="CDD" id="cd00315">
    <property type="entry name" value="Cyt_C5_DNA_methylase"/>
    <property type="match status" value="1"/>
</dbReference>
<protein>
    <recommendedName>
        <fullName evidence="8">Cytosine-specific methyltransferase</fullName>
        <ecNumber evidence="8">2.1.1.37</ecNumber>
    </recommendedName>
</protein>
<evidence type="ECO:0000256" key="3">
    <source>
        <dbReference type="ARBA" id="ARBA00022691"/>
    </source>
</evidence>
<evidence type="ECO:0000256" key="4">
    <source>
        <dbReference type="ARBA" id="ARBA00022747"/>
    </source>
</evidence>
<proteinExistence type="inferred from homology"/>
<dbReference type="InterPro" id="IPR029063">
    <property type="entry name" value="SAM-dependent_MTases_sf"/>
</dbReference>
<dbReference type="PROSITE" id="PS51679">
    <property type="entry name" value="SAM_MT_C5"/>
    <property type="match status" value="1"/>
</dbReference>
<dbReference type="PANTHER" id="PTHR46098:SF1">
    <property type="entry name" value="TRNA (CYTOSINE(38)-C(5))-METHYLTRANSFERASE"/>
    <property type="match status" value="1"/>
</dbReference>
<comment type="similarity">
    <text evidence="6 7">Belongs to the class I-like SAM-binding methyltransferase superfamily. C5-methyltransferase family.</text>
</comment>
<reference evidence="9 10" key="1">
    <citation type="submission" date="2024-09" db="EMBL/GenBank/DDBJ databases">
        <authorList>
            <person name="Sun Q."/>
            <person name="Mori K."/>
        </authorList>
    </citation>
    <scope>NUCLEOTIDE SEQUENCE [LARGE SCALE GENOMIC DNA]</scope>
    <source>
        <strain evidence="9 10">KCTC 23076</strain>
    </source>
</reference>
<keyword evidence="3 6" id="KW-0949">S-adenosyl-L-methionine</keyword>
<feature type="active site" evidence="6">
    <location>
        <position position="138"/>
    </location>
</feature>
<evidence type="ECO:0000313" key="9">
    <source>
        <dbReference type="EMBL" id="MFC0679810.1"/>
    </source>
</evidence>
<evidence type="ECO:0000256" key="1">
    <source>
        <dbReference type="ARBA" id="ARBA00022603"/>
    </source>
</evidence>
<keyword evidence="4" id="KW-0680">Restriction system</keyword>
<evidence type="ECO:0000256" key="7">
    <source>
        <dbReference type="RuleBase" id="RU000416"/>
    </source>
</evidence>
<keyword evidence="2 6" id="KW-0808">Transferase</keyword>
<dbReference type="InterPro" id="IPR050750">
    <property type="entry name" value="C5-MTase"/>
</dbReference>
<dbReference type="Gene3D" id="3.90.120.30">
    <property type="match status" value="1"/>
</dbReference>
<comment type="caution">
    <text evidence="9">The sequence shown here is derived from an EMBL/GenBank/DDBJ whole genome shotgun (WGS) entry which is preliminary data.</text>
</comment>
<dbReference type="Gene3D" id="3.40.50.150">
    <property type="entry name" value="Vaccinia Virus protein VP39"/>
    <property type="match status" value="1"/>
</dbReference>
<dbReference type="NCBIfam" id="TIGR00675">
    <property type="entry name" value="dcm"/>
    <property type="match status" value="1"/>
</dbReference>
<keyword evidence="10" id="KW-1185">Reference proteome</keyword>
<evidence type="ECO:0000256" key="5">
    <source>
        <dbReference type="ARBA" id="ARBA00047422"/>
    </source>
</evidence>
<dbReference type="InterPro" id="IPR031303">
    <property type="entry name" value="C5_meth_CS"/>
</dbReference>
<dbReference type="PANTHER" id="PTHR46098">
    <property type="entry name" value="TRNA (CYTOSINE(38)-C(5))-METHYLTRANSFERASE"/>
    <property type="match status" value="1"/>
</dbReference>
<evidence type="ECO:0000256" key="8">
    <source>
        <dbReference type="RuleBase" id="RU000417"/>
    </source>
</evidence>
<name>A0ABV6RS47_9GAMM</name>
<accession>A0ABV6RS47</accession>
<organism evidence="9 10">
    <name type="scientific">Lysobacter korlensis</name>
    <dbReference type="NCBI Taxonomy" id="553636"/>
    <lineage>
        <taxon>Bacteria</taxon>
        <taxon>Pseudomonadati</taxon>
        <taxon>Pseudomonadota</taxon>
        <taxon>Gammaproteobacteria</taxon>
        <taxon>Lysobacterales</taxon>
        <taxon>Lysobacteraceae</taxon>
        <taxon>Lysobacter</taxon>
    </lineage>
</organism>
<dbReference type="SUPFAM" id="SSF53335">
    <property type="entry name" value="S-adenosyl-L-methionine-dependent methyltransferases"/>
    <property type="match status" value="1"/>
</dbReference>
<evidence type="ECO:0000256" key="6">
    <source>
        <dbReference type="PROSITE-ProRule" id="PRU01016"/>
    </source>
</evidence>
<dbReference type="PRINTS" id="PR00105">
    <property type="entry name" value="C5METTRFRASE"/>
</dbReference>
<dbReference type="PROSITE" id="PS00094">
    <property type="entry name" value="C5_MTASE_1"/>
    <property type="match status" value="1"/>
</dbReference>
<evidence type="ECO:0000313" key="10">
    <source>
        <dbReference type="Proteomes" id="UP001589896"/>
    </source>
</evidence>
<dbReference type="EC" id="2.1.1.37" evidence="8"/>
<dbReference type="PROSITE" id="PS00095">
    <property type="entry name" value="C5_MTASE_2"/>
    <property type="match status" value="1"/>
</dbReference>
<dbReference type="InterPro" id="IPR018117">
    <property type="entry name" value="C5_DNA_meth_AS"/>
</dbReference>
<dbReference type="GO" id="GO:0003886">
    <property type="term" value="F:DNA (cytosine-5-)-methyltransferase activity"/>
    <property type="evidence" value="ECO:0007669"/>
    <property type="project" value="UniProtKB-EC"/>
</dbReference>